<name>A0ABS5K4S6_9BACT</name>
<dbReference type="Pfam" id="PF05359">
    <property type="entry name" value="DUF748"/>
    <property type="match status" value="1"/>
</dbReference>
<dbReference type="InterPro" id="IPR052894">
    <property type="entry name" value="AsmA-related"/>
</dbReference>
<dbReference type="Proteomes" id="UP000721861">
    <property type="component" value="Unassembled WGS sequence"/>
</dbReference>
<comment type="caution">
    <text evidence="1">The sequence shown here is derived from an EMBL/GenBank/DDBJ whole genome shotgun (WGS) entry which is preliminary data.</text>
</comment>
<proteinExistence type="predicted"/>
<evidence type="ECO:0000313" key="1">
    <source>
        <dbReference type="EMBL" id="MBS2210013.1"/>
    </source>
</evidence>
<evidence type="ECO:0000313" key="2">
    <source>
        <dbReference type="Proteomes" id="UP000721861"/>
    </source>
</evidence>
<dbReference type="RefSeq" id="WP_212224168.1">
    <property type="nucleotide sequence ID" value="NZ_JAGUCN010000001.1"/>
</dbReference>
<sequence>MKQIKKRYYVLSSLALIIFLLLFFLSTIVKNYINKNSEELIGRKVHLTDLSINYFKVAVRASALAVYEANQTDTFAGFRELYVNFDPTRLFSNEYSFSTITLDSLYIHVTRTDKGFNFDDLIPPADSASQEVVTDTVPSKPLRFAIHNIQLAHGHFNFLDQTVDNELKLEDITLELPLIAWDSESSDVGIEFEFGERGKVFVDAHVDQLKNEYTVDFEVSKLGLDNISSYVEDVIDAGGIEGYLNTKLNITGHMVETSQIVVKGEASVDSFRIWDLENKDVFRLDQFSVGLENIDVGNENYHFSHLSVVRPTLTASLYKDMTNIERMLLPLMPADSTSQETEVTTDSTETASALSYRVDKINIDNGTVAFADHTLYRPFLYDLKNIEVELNGITNNAEQVPVNFSINLNDQGKLDGQSTINMLHPEVFDLEAKLEKLQLLSFSPYSEYHIARPITQGDFNYDLSISMTPTHMLNNNDIVINELEIGDKTQNEPQVKAPVKLGLYLMKDPQDVISIHMPVEGNPSDPNFSVGKLIWKAISNLIIKAAASPFNALGNLVGTRPEELENIPMPYAQDSLSLEQKQTLDKIASILTKKPQLNFSFMQQTDPETEKSALAVAMAKKRMLTETMPTNNEKQIAAYNERLAALANDDPDFLDYIRKTVEGSVGQPLSASCRQLIGEDELQDAFTKLLINRNEQLSYYLLHEKGIDSTSISVATADLRNLPEQLKSCNYKVEVSIK</sequence>
<protein>
    <submittedName>
        <fullName evidence="1">DUF748 domain-containing protein</fullName>
    </submittedName>
</protein>
<dbReference type="PANTHER" id="PTHR30441">
    <property type="entry name" value="DUF748 DOMAIN-CONTAINING PROTEIN"/>
    <property type="match status" value="1"/>
</dbReference>
<organism evidence="1 2">
    <name type="scientific">Carboxylicivirga mesophila</name>
    <dbReference type="NCBI Taxonomy" id="1166478"/>
    <lineage>
        <taxon>Bacteria</taxon>
        <taxon>Pseudomonadati</taxon>
        <taxon>Bacteroidota</taxon>
        <taxon>Bacteroidia</taxon>
        <taxon>Marinilabiliales</taxon>
        <taxon>Marinilabiliaceae</taxon>
        <taxon>Carboxylicivirga</taxon>
    </lineage>
</organism>
<gene>
    <name evidence="1" type="ORF">KEM09_01270</name>
</gene>
<reference evidence="1 2" key="1">
    <citation type="journal article" date="2014" name="Int. J. Syst. Evol. Microbiol.">
        <title>Carboxylicivirga gen. nov. in the family Marinilabiliaceae with two novel species, Carboxylicivirga mesophila sp. nov. and Carboxylicivirga taeanensis sp. nov., and reclassification of Cytophaga fermentans as Saccharicrinis fermentans gen. nov., comb. nov.</title>
        <authorList>
            <person name="Yang S.H."/>
            <person name="Seo H.S."/>
            <person name="Woo J.H."/>
            <person name="Oh H.M."/>
            <person name="Jang H."/>
            <person name="Lee J.H."/>
            <person name="Kim S.J."/>
            <person name="Kwon K.K."/>
        </authorList>
    </citation>
    <scope>NUCLEOTIDE SEQUENCE [LARGE SCALE GENOMIC DNA]</scope>
    <source>
        <strain evidence="1 2">JCM 18290</strain>
    </source>
</reference>
<dbReference type="InterPro" id="IPR008023">
    <property type="entry name" value="DUF748"/>
</dbReference>
<keyword evidence="2" id="KW-1185">Reference proteome</keyword>
<dbReference type="EMBL" id="JAGUCN010000001">
    <property type="protein sequence ID" value="MBS2210013.1"/>
    <property type="molecule type" value="Genomic_DNA"/>
</dbReference>
<dbReference type="PANTHER" id="PTHR30441:SF8">
    <property type="entry name" value="DUF748 DOMAIN-CONTAINING PROTEIN"/>
    <property type="match status" value="1"/>
</dbReference>
<accession>A0ABS5K4S6</accession>